<dbReference type="InterPro" id="IPR042560">
    <property type="entry name" value="Exo84_C_2"/>
</dbReference>
<evidence type="ECO:0000313" key="11">
    <source>
        <dbReference type="Proteomes" id="UP000616769"/>
    </source>
</evidence>
<feature type="compositionally biased region" description="Polar residues" evidence="9">
    <location>
        <begin position="518"/>
        <end position="530"/>
    </location>
</feature>
<feature type="region of interest" description="Disordered" evidence="9">
    <location>
        <begin position="518"/>
        <end position="552"/>
    </location>
</feature>
<dbReference type="SMART" id="SM00233">
    <property type="entry name" value="PH"/>
    <property type="match status" value="1"/>
</dbReference>
<evidence type="ECO:0000313" key="10">
    <source>
        <dbReference type="EMBL" id="KPL93579.1"/>
    </source>
</evidence>
<evidence type="ECO:0000256" key="3">
    <source>
        <dbReference type="ARBA" id="ARBA00004624"/>
    </source>
</evidence>
<comment type="caution">
    <text evidence="10">The sequence shown here is derived from an EMBL/GenBank/DDBJ whole genome shotgun (WGS) entry which is preliminary data.</text>
</comment>
<dbReference type="GO" id="GO:0048471">
    <property type="term" value="C:perinuclear region of cytoplasm"/>
    <property type="evidence" value="ECO:0007669"/>
    <property type="project" value="UniProtKB-SubCell"/>
</dbReference>
<feature type="region of interest" description="Disordered" evidence="9">
    <location>
        <begin position="824"/>
        <end position="896"/>
    </location>
</feature>
<evidence type="ECO:0000256" key="8">
    <source>
        <dbReference type="ARBA" id="ARBA00022927"/>
    </source>
</evidence>
<dbReference type="GO" id="GO:0000145">
    <property type="term" value="C:exocyst"/>
    <property type="evidence" value="ECO:0007669"/>
    <property type="project" value="InterPro"/>
</dbReference>
<proteinExistence type="inferred from homology"/>
<dbReference type="Proteomes" id="UP000616769">
    <property type="component" value="Unassembled WGS sequence"/>
</dbReference>
<keyword evidence="8" id="KW-0653">Protein transport</keyword>
<dbReference type="InterPro" id="IPR032403">
    <property type="entry name" value="Exo84_C"/>
</dbReference>
<dbReference type="Pfam" id="PF16528">
    <property type="entry name" value="Exo84_C"/>
    <property type="match status" value="1"/>
</dbReference>
<dbReference type="SUPFAM" id="SSF50729">
    <property type="entry name" value="PH domain-like"/>
    <property type="match status" value="1"/>
</dbReference>
<gene>
    <name evidence="10" type="ORF">QR98_0000390</name>
</gene>
<dbReference type="PANTHER" id="PTHR21426">
    <property type="entry name" value="EXOCYST COMPLEX COMPONENT 8"/>
    <property type="match status" value="1"/>
</dbReference>
<dbReference type="Gene3D" id="1.20.58.1220">
    <property type="entry name" value="Exo84p, C-terminal helical domain"/>
    <property type="match status" value="1"/>
</dbReference>
<protein>
    <recommendedName>
        <fullName evidence="5">Exocyst complex component 8</fullName>
    </recommendedName>
</protein>
<keyword evidence="7" id="KW-0268">Exocytosis</keyword>
<evidence type="ECO:0000256" key="6">
    <source>
        <dbReference type="ARBA" id="ARBA00022448"/>
    </source>
</evidence>
<feature type="compositionally biased region" description="Polar residues" evidence="9">
    <location>
        <begin position="873"/>
        <end position="884"/>
    </location>
</feature>
<dbReference type="Pfam" id="PF08700">
    <property type="entry name" value="VPS51_Exo84_N"/>
    <property type="match status" value="1"/>
</dbReference>
<accession>A0A131ZU71</accession>
<dbReference type="GO" id="GO:0030426">
    <property type="term" value="C:growth cone"/>
    <property type="evidence" value="ECO:0007669"/>
    <property type="project" value="UniProtKB-SubCell"/>
</dbReference>
<dbReference type="InterPro" id="IPR033961">
    <property type="entry name" value="Exo84"/>
</dbReference>
<dbReference type="SUPFAM" id="SSF74788">
    <property type="entry name" value="Cullin repeat-like"/>
    <property type="match status" value="2"/>
</dbReference>
<name>A0A131ZU71_SARSC</name>
<dbReference type="OrthoDB" id="642193at2759"/>
<dbReference type="Gene3D" id="1.20.58.1210">
    <property type="entry name" value="Exo84p, N-terminal helical domain"/>
    <property type="match status" value="1"/>
</dbReference>
<reference evidence="10 11" key="1">
    <citation type="journal article" date="2015" name="Parasit. Vectors">
        <title>Draft genome of the scabies mite.</title>
        <authorList>
            <person name="Rider S.D.Jr."/>
            <person name="Morgan M.S."/>
            <person name="Arlian L.G."/>
        </authorList>
    </citation>
    <scope>NUCLEOTIDE SEQUENCE [LARGE SCALE GENOMIC DNA]</scope>
    <source>
        <strain evidence="10">Arlian Lab</strain>
    </source>
</reference>
<dbReference type="GO" id="GO:0006893">
    <property type="term" value="P:Golgi to plasma membrane transport"/>
    <property type="evidence" value="ECO:0007669"/>
    <property type="project" value="TreeGrafter"/>
</dbReference>
<evidence type="ECO:0000256" key="7">
    <source>
        <dbReference type="ARBA" id="ARBA00022483"/>
    </source>
</evidence>
<evidence type="ECO:0000256" key="5">
    <source>
        <dbReference type="ARBA" id="ARBA00017509"/>
    </source>
</evidence>
<dbReference type="PROSITE" id="PS50003">
    <property type="entry name" value="PH_DOMAIN"/>
    <property type="match status" value="1"/>
</dbReference>
<comment type="similarity">
    <text evidence="4">Belongs to the EXO84 family.</text>
</comment>
<comment type="function">
    <text evidence="1">Component of the exocyst complex involved in the docking of exocytic vesicles with fusion sites on the plasma membrane.</text>
</comment>
<evidence type="ECO:0000256" key="2">
    <source>
        <dbReference type="ARBA" id="ARBA00004556"/>
    </source>
</evidence>
<dbReference type="EMBL" id="JXLN01000002">
    <property type="protein sequence ID" value="KPL93579.1"/>
    <property type="molecule type" value="Genomic_DNA"/>
</dbReference>
<evidence type="ECO:0000256" key="9">
    <source>
        <dbReference type="SAM" id="MobiDB-lite"/>
    </source>
</evidence>
<dbReference type="InterPro" id="IPR042561">
    <property type="entry name" value="Exo84_C_1"/>
</dbReference>
<dbReference type="Gene3D" id="2.30.29.30">
    <property type="entry name" value="Pleckstrin-homology domain (PH domain)/Phosphotyrosine-binding domain (PTB)"/>
    <property type="match status" value="1"/>
</dbReference>
<dbReference type="InterPro" id="IPR011993">
    <property type="entry name" value="PH-like_dom_sf"/>
</dbReference>
<evidence type="ECO:0000256" key="4">
    <source>
        <dbReference type="ARBA" id="ARBA00007210"/>
    </source>
</evidence>
<sequence length="896" mass="102804">MSENVMSPSMNQIKKDPMLYVSALTAKPSVTLEELLNARKSVQNCAVETNTQLKKNVYKNYQLFIDTSKEISYLKTEMSQLSSFLNDEYKLLESFLSISIGGSKTGLTPSEKKEALEKAKEERERKMLQMSRAIANGPVPNKEFSTIIDYIEGGAGMLDNRQNCLVYCDGEVIELDENYLETQSLYLVLLNDALIITTLIDKKMPAKNSINPQIPIRKYKFQSIIDLESIAVVNVKDRRYSKFEMAFKILMTTSDKIFLTSSSAKKKAWIDAFEAAKKFLRTNRLQRRDSIFHSSSSIDNNDHLFNNLRQNSNLYDENSSVAASESGLSYSSSAYNPFEEKNHEKENDNDLELPHWLMDLPDDLDVCIAQRNFEEAVKLVTKAQEHFYLYPKWCDDQMQVDLKLKIDNKIAELVEALSNELNIGPDRSLQTGPRASRRAVSLLVRLGKSTLAISLFLEQRKRLLKYYYKQQKIVDGATSSFMKRMTNLFFSHFVETTRKFMLAFDIGGQSNPIALQQDESYHSSEPNTSLGWLDEEQSKSKTPTLGIGNELDKNQSNSPNLCSHTVIACLNSWIYHEFNRYLDLFTRHVFIKQVNHLVAIECISMAIHHCHKLRQTIGLDLLFVLSRKFKKEIHNFIDEISQKFSETIRLRANEHNDRKPLVFDSKSKYQKFLAEIKEYGFTELPIADQIEDQTNSDGAENFKIILKISSNTILFAKSYLKTLKDLLKLADNAYSIQMINSILVESFQWQMNYLKNILDQSILEQSNEDEKFIRSNIIFVLEKLVPIVIRKYCETLGARSMNSLQSISLQYSYLKESNYDRNHSRISSRATSSVDSRDYSPIDSPTPTPRLRKSKLSDRNSNSSIQSQSDSSKTFGSPTSSPSGRNRFIHPSNNYL</sequence>
<dbReference type="GO" id="GO:0006887">
    <property type="term" value="P:exocytosis"/>
    <property type="evidence" value="ECO:0007669"/>
    <property type="project" value="UniProtKB-KW"/>
</dbReference>
<dbReference type="PANTHER" id="PTHR21426:SF12">
    <property type="entry name" value="EXOCYST COMPLEX COMPONENT 8"/>
    <property type="match status" value="1"/>
</dbReference>
<organism evidence="10 11">
    <name type="scientific">Sarcoptes scabiei</name>
    <name type="common">Itch mite</name>
    <name type="synonym">Acarus scabiei</name>
    <dbReference type="NCBI Taxonomy" id="52283"/>
    <lineage>
        <taxon>Eukaryota</taxon>
        <taxon>Metazoa</taxon>
        <taxon>Ecdysozoa</taxon>
        <taxon>Arthropoda</taxon>
        <taxon>Chelicerata</taxon>
        <taxon>Arachnida</taxon>
        <taxon>Acari</taxon>
        <taxon>Acariformes</taxon>
        <taxon>Sarcoptiformes</taxon>
        <taxon>Astigmata</taxon>
        <taxon>Psoroptidia</taxon>
        <taxon>Sarcoptoidea</taxon>
        <taxon>Sarcoptidae</taxon>
        <taxon>Sarcoptinae</taxon>
        <taxon>Sarcoptes</taxon>
    </lineage>
</organism>
<dbReference type="InterPro" id="IPR001849">
    <property type="entry name" value="PH_domain"/>
</dbReference>
<dbReference type="GO" id="GO:0015031">
    <property type="term" value="P:protein transport"/>
    <property type="evidence" value="ECO:0007669"/>
    <property type="project" value="UniProtKB-KW"/>
</dbReference>
<dbReference type="VEuPathDB" id="VectorBase:SSCA010679"/>
<evidence type="ECO:0000256" key="1">
    <source>
        <dbReference type="ARBA" id="ARBA00002660"/>
    </source>
</evidence>
<comment type="subcellular location">
    <subcellularLocation>
        <location evidence="3">Cell projection</location>
        <location evidence="3">Growth cone</location>
    </subcellularLocation>
    <subcellularLocation>
        <location evidence="2">Cytoplasm</location>
        <location evidence="2">Perinuclear region</location>
    </subcellularLocation>
</comment>
<dbReference type="InterPro" id="IPR016159">
    <property type="entry name" value="Cullin_repeat-like_dom_sf"/>
</dbReference>
<keyword evidence="6" id="KW-0813">Transport</keyword>
<dbReference type="AlphaFoldDB" id="A0A131ZU71"/>
<feature type="compositionally biased region" description="Low complexity" evidence="9">
    <location>
        <begin position="859"/>
        <end position="872"/>
    </location>
</feature>
<feature type="compositionally biased region" description="Polar residues" evidence="9">
    <location>
        <begin position="825"/>
        <end position="834"/>
    </location>
</feature>